<dbReference type="AlphaFoldDB" id="A0A9X2BG33"/>
<keyword evidence="4" id="KW-1185">Reference proteome</keyword>
<evidence type="ECO:0000256" key="1">
    <source>
        <dbReference type="SAM" id="Phobius"/>
    </source>
</evidence>
<proteinExistence type="predicted"/>
<accession>A0A9X2BG33</accession>
<dbReference type="EMBL" id="JAJHVV010000002">
    <property type="protein sequence ID" value="MCK6262461.1"/>
    <property type="molecule type" value="Genomic_DNA"/>
</dbReference>
<keyword evidence="1" id="KW-0472">Membrane</keyword>
<reference evidence="3" key="1">
    <citation type="submission" date="2021-11" db="EMBL/GenBank/DDBJ databases">
        <title>Vibrio ZSDE26 sp. nov. and Vibrio ZSDZ34 sp. nov., isolated from coastal seawater in Qingdao.</title>
        <authorList>
            <person name="Zhang P."/>
        </authorList>
    </citation>
    <scope>NUCLEOTIDE SEQUENCE</scope>
    <source>
        <strain evidence="3">ZSDE26</strain>
    </source>
</reference>
<evidence type="ECO:0000313" key="3">
    <source>
        <dbReference type="EMBL" id="MCK6262461.1"/>
    </source>
</evidence>
<dbReference type="RefSeq" id="WP_248007572.1">
    <property type="nucleotide sequence ID" value="NZ_JAJHVV010000002.1"/>
</dbReference>
<evidence type="ECO:0000259" key="2">
    <source>
        <dbReference type="Pfam" id="PF07811"/>
    </source>
</evidence>
<organism evidence="3 4">
    <name type="scientific">Vibrio amylolyticus</name>
    <dbReference type="NCBI Taxonomy" id="2847292"/>
    <lineage>
        <taxon>Bacteria</taxon>
        <taxon>Pseudomonadati</taxon>
        <taxon>Pseudomonadota</taxon>
        <taxon>Gammaproteobacteria</taxon>
        <taxon>Vibrionales</taxon>
        <taxon>Vibrionaceae</taxon>
        <taxon>Vibrio</taxon>
    </lineage>
</organism>
<sequence length="144" mass="15504">MKNKQKQRGIAAIEFLVTVPVLVIIVGAVTEFGNAFIEYNTLNKMARNGARYATSEVTGTTSYDQIADETEIKNMVVYGTTAVGDSSSPLISGLTANDISIDHSNQYVTITINHTYTPRTSFLSSIFDSSGAPMNVSAVMRTAP</sequence>
<dbReference type="Pfam" id="PF07811">
    <property type="entry name" value="TadE"/>
    <property type="match status" value="1"/>
</dbReference>
<name>A0A9X2BG33_9VIBR</name>
<comment type="caution">
    <text evidence="3">The sequence shown here is derived from an EMBL/GenBank/DDBJ whole genome shotgun (WGS) entry which is preliminary data.</text>
</comment>
<keyword evidence="1" id="KW-0812">Transmembrane</keyword>
<protein>
    <submittedName>
        <fullName evidence="3">Pilus assembly protein</fullName>
    </submittedName>
</protein>
<gene>
    <name evidence="3" type="ORF">KP803_04160</name>
</gene>
<feature type="transmembrane region" description="Helical" evidence="1">
    <location>
        <begin position="12"/>
        <end position="37"/>
    </location>
</feature>
<dbReference type="InterPro" id="IPR012495">
    <property type="entry name" value="TadE-like_dom"/>
</dbReference>
<evidence type="ECO:0000313" key="4">
    <source>
        <dbReference type="Proteomes" id="UP001139559"/>
    </source>
</evidence>
<feature type="domain" description="TadE-like" evidence="2">
    <location>
        <begin position="9"/>
        <end position="51"/>
    </location>
</feature>
<dbReference type="Proteomes" id="UP001139559">
    <property type="component" value="Unassembled WGS sequence"/>
</dbReference>
<keyword evidence="1" id="KW-1133">Transmembrane helix</keyword>